<evidence type="ECO:0000256" key="1">
    <source>
        <dbReference type="ARBA" id="ARBA00007831"/>
    </source>
</evidence>
<keyword evidence="3 4" id="KW-0041">Annexin</keyword>
<comment type="domain">
    <text evidence="4">A pair of annexin repeats may form one binding site for calcium and phospholipid.</text>
</comment>
<evidence type="ECO:0000256" key="3">
    <source>
        <dbReference type="ARBA" id="ARBA00023216"/>
    </source>
</evidence>
<keyword evidence="5" id="KW-1185">Reference proteome</keyword>
<dbReference type="PRINTS" id="PR00196">
    <property type="entry name" value="ANNEXIN"/>
</dbReference>
<dbReference type="InterPro" id="IPR001464">
    <property type="entry name" value="Annexin"/>
</dbReference>
<keyword evidence="2 4" id="KW-0677">Repeat</keyword>
<dbReference type="PANTHER" id="PTHR10502:SF233">
    <property type="entry name" value="ANNEXIN B9"/>
    <property type="match status" value="1"/>
</dbReference>
<dbReference type="Gene3D" id="1.10.220.10">
    <property type="entry name" value="Annexin"/>
    <property type="match status" value="4"/>
</dbReference>
<dbReference type="SMART" id="SM00335">
    <property type="entry name" value="ANX"/>
    <property type="match status" value="4"/>
</dbReference>
<comment type="similarity">
    <text evidence="1 4">Belongs to the annexin family.</text>
</comment>
<keyword evidence="4" id="KW-0111">Calcium/phospholipid-binding</keyword>
<name>A0ABM1MNC8_NICVS</name>
<dbReference type="InterPro" id="IPR018252">
    <property type="entry name" value="Annexin_repeat_CS"/>
</dbReference>
<evidence type="ECO:0000256" key="2">
    <source>
        <dbReference type="ARBA" id="ARBA00022737"/>
    </source>
</evidence>
<dbReference type="PROSITE" id="PS51897">
    <property type="entry name" value="ANNEXIN_2"/>
    <property type="match status" value="4"/>
</dbReference>
<sequence>MLSNQGYLYVQVQSSGRIGTKKKKMSNPTVLPADPFDAAEDAKTLKKAFKGFGSDEKAIIGVIAKRSLEQRMEIVKEFKTLYGEDLLEELKSELRGNFEDVIVALMTNPVDFQAKALYKALSGLGTDEDTLVEVLAIHDNEEVKVISTVYEELYETSLESDIKGDTSGTVKRLFVSLSVGGRDESEHTNRELAYKDAQTLLRAGELIQGTDESTFNAILCQRNRSQLKLIFEEYEKLTGHEFEQAIKNEFSGTAKSTLLNLIHCIRDKYDYLATRLHKSMDRLGTDDRTLIRIIVSRSEIDLGTIKQVFESKYGKSLADWITDDTSGDYKRCLLEIVG</sequence>
<dbReference type="PANTHER" id="PTHR10502">
    <property type="entry name" value="ANNEXIN"/>
    <property type="match status" value="1"/>
</dbReference>
<dbReference type="RefSeq" id="XP_017776078.1">
    <property type="nucleotide sequence ID" value="XM_017920589.1"/>
</dbReference>
<evidence type="ECO:0000256" key="4">
    <source>
        <dbReference type="RuleBase" id="RU003540"/>
    </source>
</evidence>
<protein>
    <recommendedName>
        <fullName evidence="4">Annexin</fullName>
    </recommendedName>
</protein>
<reference evidence="6" key="1">
    <citation type="submission" date="2025-08" db="UniProtKB">
        <authorList>
            <consortium name="RefSeq"/>
        </authorList>
    </citation>
    <scope>IDENTIFICATION</scope>
    <source>
        <tissue evidence="6">Whole Larva</tissue>
    </source>
</reference>
<gene>
    <name evidence="6" type="primary">LOC108562297</name>
</gene>
<organism evidence="5 6">
    <name type="scientific">Nicrophorus vespilloides</name>
    <name type="common">Boreal carrion beetle</name>
    <dbReference type="NCBI Taxonomy" id="110193"/>
    <lineage>
        <taxon>Eukaryota</taxon>
        <taxon>Metazoa</taxon>
        <taxon>Ecdysozoa</taxon>
        <taxon>Arthropoda</taxon>
        <taxon>Hexapoda</taxon>
        <taxon>Insecta</taxon>
        <taxon>Pterygota</taxon>
        <taxon>Neoptera</taxon>
        <taxon>Endopterygota</taxon>
        <taxon>Coleoptera</taxon>
        <taxon>Polyphaga</taxon>
        <taxon>Staphyliniformia</taxon>
        <taxon>Silphidae</taxon>
        <taxon>Nicrophorinae</taxon>
        <taxon>Nicrophorus</taxon>
    </lineage>
</organism>
<evidence type="ECO:0000313" key="5">
    <source>
        <dbReference type="Proteomes" id="UP000695000"/>
    </source>
</evidence>
<keyword evidence="4" id="KW-0106">Calcium</keyword>
<dbReference type="PROSITE" id="PS00223">
    <property type="entry name" value="ANNEXIN_1"/>
    <property type="match status" value="2"/>
</dbReference>
<dbReference type="InterPro" id="IPR018502">
    <property type="entry name" value="Annexin_repeat"/>
</dbReference>
<accession>A0ABM1MNC8</accession>
<dbReference type="SUPFAM" id="SSF47874">
    <property type="entry name" value="Annexin"/>
    <property type="match status" value="1"/>
</dbReference>
<dbReference type="Pfam" id="PF00191">
    <property type="entry name" value="Annexin"/>
    <property type="match status" value="4"/>
</dbReference>
<proteinExistence type="inferred from homology"/>
<evidence type="ECO:0000313" key="6">
    <source>
        <dbReference type="RefSeq" id="XP_017776078.1"/>
    </source>
</evidence>
<dbReference type="InterPro" id="IPR037104">
    <property type="entry name" value="Annexin_sf"/>
</dbReference>
<dbReference type="GeneID" id="108562297"/>
<dbReference type="Proteomes" id="UP000695000">
    <property type="component" value="Unplaced"/>
</dbReference>